<dbReference type="PROSITE" id="PS50003">
    <property type="entry name" value="PH_DOMAIN"/>
    <property type="match status" value="1"/>
</dbReference>
<feature type="compositionally biased region" description="Acidic residues" evidence="1">
    <location>
        <begin position="239"/>
        <end position="249"/>
    </location>
</feature>
<dbReference type="VEuPathDB" id="VectorBase:AALB20_036770"/>
<sequence length="262" mass="28952">MVVVIAQHVYVWPPFLARSKEKMMKGVRRGCVRLKGAIIGIDDQDVNTFTITVDHKTFHFQARDADEREKWVRRLEDTILRHANRSRALWDQQYNNGSGTVSAQSGGPMVGSSTSAVSAGGGSMGGIGTPGAGSSVRRSNNLILFDRKVTEADAFLQLMIDQTTNTANPINGIYQGPVLSKSETETEPSDSVLLLVLARHALTAKRHRRRRRRRASIVMITEPIHTFSTVPETSYSSSEGEDDFFDANDDPFSSSQLNTPTR</sequence>
<protein>
    <submittedName>
        <fullName evidence="2">PH domain-containing protein</fullName>
    </submittedName>
</protein>
<dbReference type="InterPro" id="IPR001849">
    <property type="entry name" value="PH_domain"/>
</dbReference>
<feature type="region of interest" description="Disordered" evidence="1">
    <location>
        <begin position="229"/>
        <end position="262"/>
    </location>
</feature>
<feature type="region of interest" description="Disordered" evidence="1">
    <location>
        <begin position="99"/>
        <end position="134"/>
    </location>
</feature>
<dbReference type="EnsemblMetazoa" id="AALB005966-RA">
    <property type="protein sequence ID" value="AALB005966-PA"/>
    <property type="gene ID" value="AALB005966"/>
</dbReference>
<feature type="compositionally biased region" description="Gly residues" evidence="1">
    <location>
        <begin position="119"/>
        <end position="131"/>
    </location>
</feature>
<dbReference type="SUPFAM" id="SSF50729">
    <property type="entry name" value="PH domain-like"/>
    <property type="match status" value="1"/>
</dbReference>
<evidence type="ECO:0000313" key="2">
    <source>
        <dbReference type="EnsemblMetazoa" id="AALB005966-PA"/>
    </source>
</evidence>
<dbReference type="VEuPathDB" id="VectorBase:AALB005966"/>
<reference evidence="2 3" key="1">
    <citation type="journal article" date="2017" name="G3 (Bethesda)">
        <title>The Physical Genome Mapping of Anopheles albimanus Corrected Scaffold Misassemblies and Identified Interarm Rearrangements in Genus Anopheles.</title>
        <authorList>
            <person name="Artemov G.N."/>
            <person name="Peery A.N."/>
            <person name="Jiang X."/>
            <person name="Tu Z."/>
            <person name="Stegniy V.N."/>
            <person name="Sharakhova M.V."/>
            <person name="Sharakhov I.V."/>
        </authorList>
    </citation>
    <scope>NUCLEOTIDE SEQUENCE [LARGE SCALE GENOMIC DNA]</scope>
    <source>
        <strain evidence="2 3">ALBI9_A</strain>
    </source>
</reference>
<accession>A0A182FHH3</accession>
<evidence type="ECO:0000256" key="1">
    <source>
        <dbReference type="SAM" id="MobiDB-lite"/>
    </source>
</evidence>
<evidence type="ECO:0000313" key="3">
    <source>
        <dbReference type="Proteomes" id="UP000069272"/>
    </source>
</evidence>
<dbReference type="InterPro" id="IPR011993">
    <property type="entry name" value="PH-like_dom_sf"/>
</dbReference>
<dbReference type="STRING" id="7167.A0A182FHH3"/>
<proteinExistence type="predicted"/>
<organism evidence="2 3">
    <name type="scientific">Anopheles albimanus</name>
    <name type="common">New world malaria mosquito</name>
    <dbReference type="NCBI Taxonomy" id="7167"/>
    <lineage>
        <taxon>Eukaryota</taxon>
        <taxon>Metazoa</taxon>
        <taxon>Ecdysozoa</taxon>
        <taxon>Arthropoda</taxon>
        <taxon>Hexapoda</taxon>
        <taxon>Insecta</taxon>
        <taxon>Pterygota</taxon>
        <taxon>Neoptera</taxon>
        <taxon>Endopterygota</taxon>
        <taxon>Diptera</taxon>
        <taxon>Nematocera</taxon>
        <taxon>Culicoidea</taxon>
        <taxon>Culicidae</taxon>
        <taxon>Anophelinae</taxon>
        <taxon>Anopheles</taxon>
    </lineage>
</organism>
<feature type="compositionally biased region" description="Polar residues" evidence="1">
    <location>
        <begin position="251"/>
        <end position="262"/>
    </location>
</feature>
<name>A0A182FHH3_ANOAL</name>
<reference evidence="2" key="2">
    <citation type="submission" date="2022-08" db="UniProtKB">
        <authorList>
            <consortium name="EnsemblMetazoa"/>
        </authorList>
    </citation>
    <scope>IDENTIFICATION</scope>
    <source>
        <strain evidence="2">STECLA/ALBI9_A</strain>
    </source>
</reference>
<feature type="compositionally biased region" description="Polar residues" evidence="1">
    <location>
        <begin position="229"/>
        <end position="238"/>
    </location>
</feature>
<keyword evidence="3" id="KW-1185">Reference proteome</keyword>
<dbReference type="Proteomes" id="UP000069272">
    <property type="component" value="Chromosome 3L"/>
</dbReference>
<dbReference type="Gene3D" id="2.30.29.30">
    <property type="entry name" value="Pleckstrin-homology domain (PH domain)/Phosphotyrosine-binding domain (PTB)"/>
    <property type="match status" value="1"/>
</dbReference>
<dbReference type="AlphaFoldDB" id="A0A182FHH3"/>